<accession>A0A6A4RWL1</accession>
<organism evidence="2 3">
    <name type="scientific">Scophthalmus maximus</name>
    <name type="common">Turbot</name>
    <name type="synonym">Psetta maxima</name>
    <dbReference type="NCBI Taxonomy" id="52904"/>
    <lineage>
        <taxon>Eukaryota</taxon>
        <taxon>Metazoa</taxon>
        <taxon>Chordata</taxon>
        <taxon>Craniata</taxon>
        <taxon>Vertebrata</taxon>
        <taxon>Euteleostomi</taxon>
        <taxon>Actinopterygii</taxon>
        <taxon>Neopterygii</taxon>
        <taxon>Teleostei</taxon>
        <taxon>Neoteleostei</taxon>
        <taxon>Acanthomorphata</taxon>
        <taxon>Carangaria</taxon>
        <taxon>Pleuronectiformes</taxon>
        <taxon>Pleuronectoidei</taxon>
        <taxon>Scophthalmidae</taxon>
        <taxon>Scophthalmus</taxon>
    </lineage>
</organism>
<evidence type="ECO:0000313" key="3">
    <source>
        <dbReference type="Proteomes" id="UP000438429"/>
    </source>
</evidence>
<protein>
    <submittedName>
        <fullName evidence="2">Uncharacterized protein</fullName>
    </submittedName>
</protein>
<evidence type="ECO:0000313" key="2">
    <source>
        <dbReference type="EMBL" id="KAF0024565.1"/>
    </source>
</evidence>
<gene>
    <name evidence="2" type="ORF">F2P81_023367</name>
</gene>
<dbReference type="Proteomes" id="UP000438429">
    <property type="component" value="Unassembled WGS sequence"/>
</dbReference>
<feature type="transmembrane region" description="Helical" evidence="1">
    <location>
        <begin position="20"/>
        <end position="43"/>
    </location>
</feature>
<proteinExistence type="predicted"/>
<sequence length="82" mass="9090">MKTPPSGGHLPWALLNRSLLPSVTCLIFFHIAPMCFPSSSVLFQQRLLILPLTICQYFLSVAGTPRHQEPYSLRDLPPLAGS</sequence>
<keyword evidence="1" id="KW-0472">Membrane</keyword>
<name>A0A6A4RWL1_SCOMX</name>
<dbReference type="AlphaFoldDB" id="A0A6A4RWL1"/>
<comment type="caution">
    <text evidence="2">The sequence shown here is derived from an EMBL/GenBank/DDBJ whole genome shotgun (WGS) entry which is preliminary data.</text>
</comment>
<evidence type="ECO:0000256" key="1">
    <source>
        <dbReference type="SAM" id="Phobius"/>
    </source>
</evidence>
<dbReference type="EMBL" id="VEVO01000021">
    <property type="protein sequence ID" value="KAF0024565.1"/>
    <property type="molecule type" value="Genomic_DNA"/>
</dbReference>
<reference evidence="2 3" key="1">
    <citation type="submission" date="2019-06" db="EMBL/GenBank/DDBJ databases">
        <title>Draft genomes of female and male turbot (Scophthalmus maximus).</title>
        <authorList>
            <person name="Xu H."/>
            <person name="Xu X.-W."/>
            <person name="Shao C."/>
            <person name="Chen S."/>
        </authorList>
    </citation>
    <scope>NUCLEOTIDE SEQUENCE [LARGE SCALE GENOMIC DNA]</scope>
    <source>
        <strain evidence="2">Ysfricsl-2016a</strain>
        <tissue evidence="2">Blood</tissue>
    </source>
</reference>
<keyword evidence="1" id="KW-0812">Transmembrane</keyword>
<keyword evidence="1" id="KW-1133">Transmembrane helix</keyword>